<dbReference type="Gene3D" id="3.40.50.1820">
    <property type="entry name" value="alpha/beta hydrolase"/>
    <property type="match status" value="1"/>
</dbReference>
<feature type="chain" id="PRO_5044855767" description="Lipase domain-containing protein" evidence="5">
    <location>
        <begin position="26"/>
        <end position="317"/>
    </location>
</feature>
<feature type="signal peptide" evidence="5">
    <location>
        <begin position="1"/>
        <end position="25"/>
    </location>
</feature>
<keyword evidence="5" id="KW-0732">Signal</keyword>
<evidence type="ECO:0000256" key="2">
    <source>
        <dbReference type="ARBA" id="ARBA00010701"/>
    </source>
</evidence>
<reference evidence="7 8" key="1">
    <citation type="submission" date="2024-06" db="EMBL/GenBank/DDBJ databases">
        <title>A chromosome-level genome assembly of beet webworm, Loxostege sticticalis.</title>
        <authorList>
            <person name="Zhang Y."/>
        </authorList>
    </citation>
    <scope>NUCLEOTIDE SEQUENCE [LARGE SCALE GENOMIC DNA]</scope>
    <source>
        <strain evidence="7">AQ028</strain>
        <tissue evidence="7">Male pupae</tissue>
    </source>
</reference>
<evidence type="ECO:0000259" key="6">
    <source>
        <dbReference type="Pfam" id="PF00151"/>
    </source>
</evidence>
<evidence type="ECO:0000256" key="3">
    <source>
        <dbReference type="ARBA" id="ARBA00022525"/>
    </source>
</evidence>
<organism evidence="7 8">
    <name type="scientific">Loxostege sticticalis</name>
    <name type="common">Beet webworm moth</name>
    <dbReference type="NCBI Taxonomy" id="481309"/>
    <lineage>
        <taxon>Eukaryota</taxon>
        <taxon>Metazoa</taxon>
        <taxon>Ecdysozoa</taxon>
        <taxon>Arthropoda</taxon>
        <taxon>Hexapoda</taxon>
        <taxon>Insecta</taxon>
        <taxon>Pterygota</taxon>
        <taxon>Neoptera</taxon>
        <taxon>Endopterygota</taxon>
        <taxon>Lepidoptera</taxon>
        <taxon>Glossata</taxon>
        <taxon>Ditrysia</taxon>
        <taxon>Pyraloidea</taxon>
        <taxon>Crambidae</taxon>
        <taxon>Pyraustinae</taxon>
        <taxon>Loxostege</taxon>
    </lineage>
</organism>
<evidence type="ECO:0000256" key="5">
    <source>
        <dbReference type="SAM" id="SignalP"/>
    </source>
</evidence>
<keyword evidence="3" id="KW-0964">Secreted</keyword>
<dbReference type="AlphaFoldDB" id="A0ABD0T1M6"/>
<comment type="caution">
    <text evidence="7">The sequence shown here is derived from an EMBL/GenBank/DDBJ whole genome shotgun (WGS) entry which is preliminary data.</text>
</comment>
<accession>A0ABD0T1M6</accession>
<proteinExistence type="inferred from homology"/>
<dbReference type="PANTHER" id="PTHR11610:SF173">
    <property type="entry name" value="LIPASE DOMAIN-CONTAINING PROTEIN-RELATED"/>
    <property type="match status" value="1"/>
</dbReference>
<dbReference type="Pfam" id="PF00151">
    <property type="entry name" value="Lipase"/>
    <property type="match status" value="1"/>
</dbReference>
<comment type="similarity">
    <text evidence="2 4">Belongs to the AB hydrolase superfamily. Lipase family.</text>
</comment>
<dbReference type="InterPro" id="IPR029058">
    <property type="entry name" value="AB_hydrolase_fold"/>
</dbReference>
<protein>
    <recommendedName>
        <fullName evidence="6">Lipase domain-containing protein</fullName>
    </recommendedName>
</protein>
<evidence type="ECO:0000256" key="4">
    <source>
        <dbReference type="RuleBase" id="RU004262"/>
    </source>
</evidence>
<dbReference type="EMBL" id="JBEDNZ010000012">
    <property type="protein sequence ID" value="KAL0830987.1"/>
    <property type="molecule type" value="Genomic_DNA"/>
</dbReference>
<evidence type="ECO:0000313" key="8">
    <source>
        <dbReference type="Proteomes" id="UP001549921"/>
    </source>
</evidence>
<dbReference type="Proteomes" id="UP001549921">
    <property type="component" value="Unassembled WGS sequence"/>
</dbReference>
<evidence type="ECO:0000256" key="1">
    <source>
        <dbReference type="ARBA" id="ARBA00004613"/>
    </source>
</evidence>
<evidence type="ECO:0000313" key="7">
    <source>
        <dbReference type="EMBL" id="KAL0830987.1"/>
    </source>
</evidence>
<feature type="domain" description="Lipase" evidence="6">
    <location>
        <begin position="53"/>
        <end position="261"/>
    </location>
</feature>
<dbReference type="SUPFAM" id="SSF53474">
    <property type="entry name" value="alpha/beta-Hydrolases"/>
    <property type="match status" value="1"/>
</dbReference>
<dbReference type="PANTHER" id="PTHR11610">
    <property type="entry name" value="LIPASE"/>
    <property type="match status" value="1"/>
</dbReference>
<gene>
    <name evidence="7" type="ORF">ABMA28_001875</name>
</gene>
<name>A0ABD0T1M6_LOXSC</name>
<dbReference type="InterPro" id="IPR000734">
    <property type="entry name" value="TAG_lipase"/>
</dbReference>
<dbReference type="InterPro" id="IPR013818">
    <property type="entry name" value="Lipase"/>
</dbReference>
<comment type="subcellular location">
    <subcellularLocation>
        <location evidence="1">Secreted</location>
    </subcellularLocation>
</comment>
<dbReference type="GO" id="GO:0005576">
    <property type="term" value="C:extracellular region"/>
    <property type="evidence" value="ECO:0007669"/>
    <property type="project" value="UniProtKB-SubCell"/>
</dbReference>
<sequence>MLLIKKKQMCLFFVILLNVLGQNYAADLRLYDGSLTNYRQVSLSDSATLIPYIDANKDVFLFAPGYQNDPDNGTAVKTVMSTFLQTNKTAMLLNWKTEANSILGYCDTVRKSQTVAKDLANALVKLIQAGMNPDITLVGHSLGATLLGLTGRYTQQKNVTIPWLYALDAARLLCSLYPQVDKTSGRTVVFVRTDPGGMGTNESTAHVDHRPNNGEYVTSSGSRLQPGCNKSYSPQEVASAGNRCSHDCAWRYFCEALVDSARLILGQARTWFDFVAKNGTFTTTNYLWPVDPSKQGLFYCTTSASAPYGKGEQGLYP</sequence>